<accession>A0A417XRL9</accession>
<feature type="domain" description="AB hydrolase-1" evidence="1">
    <location>
        <begin position="4"/>
        <end position="225"/>
    </location>
</feature>
<dbReference type="InterPro" id="IPR029058">
    <property type="entry name" value="AB_hydrolase_fold"/>
</dbReference>
<dbReference type="PANTHER" id="PTHR46438">
    <property type="entry name" value="ALPHA/BETA-HYDROLASES SUPERFAMILY PROTEIN"/>
    <property type="match status" value="1"/>
</dbReference>
<proteinExistence type="predicted"/>
<evidence type="ECO:0000313" key="3">
    <source>
        <dbReference type="Proteomes" id="UP000283644"/>
    </source>
</evidence>
<dbReference type="GO" id="GO:0016787">
    <property type="term" value="F:hydrolase activity"/>
    <property type="evidence" value="ECO:0007669"/>
    <property type="project" value="UniProtKB-KW"/>
</dbReference>
<dbReference type="SUPFAM" id="SSF53474">
    <property type="entry name" value="alpha/beta-Hydrolases"/>
    <property type="match status" value="1"/>
</dbReference>
<dbReference type="AlphaFoldDB" id="A0A417XRL9"/>
<gene>
    <name evidence="2" type="ORF">D0Z08_31550</name>
</gene>
<dbReference type="Proteomes" id="UP000283644">
    <property type="component" value="Unassembled WGS sequence"/>
</dbReference>
<reference evidence="2 3" key="1">
    <citation type="submission" date="2018-09" db="EMBL/GenBank/DDBJ databases">
        <title>Genome sequencing of Nocardioides immobilis CCTCC AB 2017083 for comparison to Nocardioides silvaticus.</title>
        <authorList>
            <person name="Li C."/>
            <person name="Wang G."/>
        </authorList>
    </citation>
    <scope>NUCLEOTIDE SEQUENCE [LARGE SCALE GENOMIC DNA]</scope>
    <source>
        <strain evidence="2 3">CCTCC AB 2017083</strain>
    </source>
</reference>
<protein>
    <submittedName>
        <fullName evidence="2">Alpha/beta fold hydrolase</fullName>
    </submittedName>
</protein>
<dbReference type="Gene3D" id="3.40.50.1820">
    <property type="entry name" value="alpha/beta hydrolase"/>
    <property type="match status" value="1"/>
</dbReference>
<organism evidence="2 3">
    <name type="scientific">Nocardioides immobilis</name>
    <dbReference type="NCBI Taxonomy" id="2049295"/>
    <lineage>
        <taxon>Bacteria</taxon>
        <taxon>Bacillati</taxon>
        <taxon>Actinomycetota</taxon>
        <taxon>Actinomycetes</taxon>
        <taxon>Propionibacteriales</taxon>
        <taxon>Nocardioidaceae</taxon>
        <taxon>Nocardioides</taxon>
    </lineage>
</organism>
<dbReference type="PRINTS" id="PR00111">
    <property type="entry name" value="ABHYDROLASE"/>
</dbReference>
<evidence type="ECO:0000259" key="1">
    <source>
        <dbReference type="Pfam" id="PF12697"/>
    </source>
</evidence>
<sequence length="250" mass="26946">MVPGLQQHHRVHVARLAGHAGGPQLAAGVAPTAAALADQLERDLDDAGVDRAHLVGNSLGGWLALELAARGRALSVTALSPALGWEPNGAHLRTLAFKLFVARQMILRGGPLLPLLFRSPTARRAALKVAVAHGDRMSPEAALAFTSAMAECTISKPLKEWFLNTEHTMGPIECPVRIAWSEEDALIPLEPYGARFTTLVPDAERIVLPRVGHVPMYDDPELVVRTVLDLTSRVDRSTEHSPRTDGSLLE</sequence>
<comment type="caution">
    <text evidence="2">The sequence shown here is derived from an EMBL/GenBank/DDBJ whole genome shotgun (WGS) entry which is preliminary data.</text>
</comment>
<dbReference type="EMBL" id="QXGH01000066">
    <property type="protein sequence ID" value="RHW22405.1"/>
    <property type="molecule type" value="Genomic_DNA"/>
</dbReference>
<keyword evidence="3" id="KW-1185">Reference proteome</keyword>
<name>A0A417XRL9_9ACTN</name>
<dbReference type="PANTHER" id="PTHR46438:SF11">
    <property type="entry name" value="LIPASE-RELATED"/>
    <property type="match status" value="1"/>
</dbReference>
<dbReference type="Pfam" id="PF12697">
    <property type="entry name" value="Abhydrolase_6"/>
    <property type="match status" value="1"/>
</dbReference>
<keyword evidence="2" id="KW-0378">Hydrolase</keyword>
<dbReference type="InterPro" id="IPR000073">
    <property type="entry name" value="AB_hydrolase_1"/>
</dbReference>
<evidence type="ECO:0000313" key="2">
    <source>
        <dbReference type="EMBL" id="RHW22405.1"/>
    </source>
</evidence>